<evidence type="ECO:0000256" key="2">
    <source>
        <dbReference type="ARBA" id="ARBA00022857"/>
    </source>
</evidence>
<keyword evidence="5" id="KW-1185">Reference proteome</keyword>
<evidence type="ECO:0000256" key="1">
    <source>
        <dbReference type="ARBA" id="ARBA00006484"/>
    </source>
</evidence>
<dbReference type="PRINTS" id="PR00080">
    <property type="entry name" value="SDRFAMILY"/>
</dbReference>
<sequence>MAGKVCVEGITLVTGAAQGIGREVAISFAKAGARGVIFADINEDGAQEAAGQSQKYAKQSEYRGLSVKVDITSEESVASLVSIAVKEFGRIDYAVHSAGIEQFEKAMITNIQGTMLCYQEPLWYESRHSKKSLGRGSIINLGSVNSYCAAPGMMPYTSSKHAVIGITKTAAIDNFKAHIRVNAVCPAWVDTPMMQASLQRFPQLGPMIKVASPLGRAATVEEVADYIVFLSSPSASFINGTGLIVDAGLKLTVYTP</sequence>
<dbReference type="AlphaFoldDB" id="A0A6A6GXK5"/>
<dbReference type="PANTHER" id="PTHR24321:SF12">
    <property type="entry name" value="SHORT-CHAIN DEHYDROGENASE_REDUCTASE FAMILY, PUTATIVE (AFU_ORTHOLOGUE AFUA_5G14340)-RELATED"/>
    <property type="match status" value="1"/>
</dbReference>
<dbReference type="PANTHER" id="PTHR24321">
    <property type="entry name" value="DEHYDROGENASES, SHORT CHAIN"/>
    <property type="match status" value="1"/>
</dbReference>
<dbReference type="EMBL" id="ML991843">
    <property type="protein sequence ID" value="KAF2230328.1"/>
    <property type="molecule type" value="Genomic_DNA"/>
</dbReference>
<dbReference type="PROSITE" id="PS00061">
    <property type="entry name" value="ADH_SHORT"/>
    <property type="match status" value="1"/>
</dbReference>
<name>A0A6A6GXK5_VIRVR</name>
<dbReference type="SUPFAM" id="SSF51735">
    <property type="entry name" value="NAD(P)-binding Rossmann-fold domains"/>
    <property type="match status" value="1"/>
</dbReference>
<evidence type="ECO:0000313" key="5">
    <source>
        <dbReference type="Proteomes" id="UP000800092"/>
    </source>
</evidence>
<dbReference type="InterPro" id="IPR002347">
    <property type="entry name" value="SDR_fam"/>
</dbReference>
<dbReference type="CDD" id="cd05233">
    <property type="entry name" value="SDR_c"/>
    <property type="match status" value="1"/>
</dbReference>
<dbReference type="Proteomes" id="UP000800092">
    <property type="component" value="Unassembled WGS sequence"/>
</dbReference>
<evidence type="ECO:0000256" key="3">
    <source>
        <dbReference type="ARBA" id="ARBA00023002"/>
    </source>
</evidence>
<dbReference type="PRINTS" id="PR00081">
    <property type="entry name" value="GDHRDH"/>
</dbReference>
<accession>A0A6A6GXK5</accession>
<gene>
    <name evidence="4" type="ORF">EV356DRAFT_561577</name>
</gene>
<keyword evidence="3" id="KW-0560">Oxidoreductase</keyword>
<dbReference type="FunFam" id="3.40.50.720:FF:000084">
    <property type="entry name" value="Short-chain dehydrogenase reductase"/>
    <property type="match status" value="1"/>
</dbReference>
<dbReference type="InterPro" id="IPR020904">
    <property type="entry name" value="Sc_DH/Rdtase_CS"/>
</dbReference>
<organism evidence="4 5">
    <name type="scientific">Viridothelium virens</name>
    <name type="common">Speckled blister lichen</name>
    <name type="synonym">Trypethelium virens</name>
    <dbReference type="NCBI Taxonomy" id="1048519"/>
    <lineage>
        <taxon>Eukaryota</taxon>
        <taxon>Fungi</taxon>
        <taxon>Dikarya</taxon>
        <taxon>Ascomycota</taxon>
        <taxon>Pezizomycotina</taxon>
        <taxon>Dothideomycetes</taxon>
        <taxon>Dothideomycetes incertae sedis</taxon>
        <taxon>Trypetheliales</taxon>
        <taxon>Trypetheliaceae</taxon>
        <taxon>Viridothelium</taxon>
    </lineage>
</organism>
<dbReference type="InterPro" id="IPR036291">
    <property type="entry name" value="NAD(P)-bd_dom_sf"/>
</dbReference>
<proteinExistence type="inferred from homology"/>
<comment type="similarity">
    <text evidence="1">Belongs to the short-chain dehydrogenases/reductases (SDR) family.</text>
</comment>
<protein>
    <submittedName>
        <fullName evidence="4">NAD(P)-binding protein</fullName>
    </submittedName>
</protein>
<dbReference type="GO" id="GO:0016491">
    <property type="term" value="F:oxidoreductase activity"/>
    <property type="evidence" value="ECO:0007669"/>
    <property type="project" value="UniProtKB-KW"/>
</dbReference>
<dbReference type="Pfam" id="PF13561">
    <property type="entry name" value="adh_short_C2"/>
    <property type="match status" value="1"/>
</dbReference>
<evidence type="ECO:0000313" key="4">
    <source>
        <dbReference type="EMBL" id="KAF2230328.1"/>
    </source>
</evidence>
<keyword evidence="2" id="KW-0521">NADP</keyword>
<reference evidence="4" key="1">
    <citation type="journal article" date="2020" name="Stud. Mycol.">
        <title>101 Dothideomycetes genomes: a test case for predicting lifestyles and emergence of pathogens.</title>
        <authorList>
            <person name="Haridas S."/>
            <person name="Albert R."/>
            <person name="Binder M."/>
            <person name="Bloem J."/>
            <person name="Labutti K."/>
            <person name="Salamov A."/>
            <person name="Andreopoulos B."/>
            <person name="Baker S."/>
            <person name="Barry K."/>
            <person name="Bills G."/>
            <person name="Bluhm B."/>
            <person name="Cannon C."/>
            <person name="Castanera R."/>
            <person name="Culley D."/>
            <person name="Daum C."/>
            <person name="Ezra D."/>
            <person name="Gonzalez J."/>
            <person name="Henrissat B."/>
            <person name="Kuo A."/>
            <person name="Liang C."/>
            <person name="Lipzen A."/>
            <person name="Lutzoni F."/>
            <person name="Magnuson J."/>
            <person name="Mondo S."/>
            <person name="Nolan M."/>
            <person name="Ohm R."/>
            <person name="Pangilinan J."/>
            <person name="Park H.-J."/>
            <person name="Ramirez L."/>
            <person name="Alfaro M."/>
            <person name="Sun H."/>
            <person name="Tritt A."/>
            <person name="Yoshinaga Y."/>
            <person name="Zwiers L.-H."/>
            <person name="Turgeon B."/>
            <person name="Goodwin S."/>
            <person name="Spatafora J."/>
            <person name="Crous P."/>
            <person name="Grigoriev I."/>
        </authorList>
    </citation>
    <scope>NUCLEOTIDE SEQUENCE</scope>
    <source>
        <strain evidence="4">Tuck. ex Michener</strain>
    </source>
</reference>
<dbReference type="Gene3D" id="3.40.50.720">
    <property type="entry name" value="NAD(P)-binding Rossmann-like Domain"/>
    <property type="match status" value="1"/>
</dbReference>
<dbReference type="OrthoDB" id="5840532at2759"/>